<dbReference type="EMBL" id="CAKXAJ010025577">
    <property type="protein sequence ID" value="CAH2241513.1"/>
    <property type="molecule type" value="Genomic_DNA"/>
</dbReference>
<evidence type="ECO:0000256" key="1">
    <source>
        <dbReference type="ARBA" id="ARBA00004496"/>
    </source>
</evidence>
<dbReference type="InterPro" id="IPR032376">
    <property type="entry name" value="DOCK_N"/>
</dbReference>
<feature type="domain" description="C2 DOCK-type" evidence="5">
    <location>
        <begin position="280"/>
        <end position="457"/>
    </location>
</feature>
<dbReference type="GO" id="GO:0031267">
    <property type="term" value="F:small GTPase binding"/>
    <property type="evidence" value="ECO:0007669"/>
    <property type="project" value="TreeGrafter"/>
</dbReference>
<gene>
    <name evidence="6" type="primary">jg10679</name>
    <name evidence="6" type="ORF">PAEG_LOCUS17947</name>
</gene>
<dbReference type="InterPro" id="IPR035892">
    <property type="entry name" value="C2_domain_sf"/>
</dbReference>
<evidence type="ECO:0000259" key="5">
    <source>
        <dbReference type="PROSITE" id="PS51650"/>
    </source>
</evidence>
<dbReference type="InterPro" id="IPR026791">
    <property type="entry name" value="DOCK"/>
</dbReference>
<name>A0A8S4RUQ1_9NEOP</name>
<dbReference type="PANTHER" id="PTHR45653">
    <property type="entry name" value="DEDICATOR OF CYTOKINESIS"/>
    <property type="match status" value="1"/>
</dbReference>
<dbReference type="PROSITE" id="PS51650">
    <property type="entry name" value="C2_DOCK"/>
    <property type="match status" value="1"/>
</dbReference>
<dbReference type="OrthoDB" id="18896at2759"/>
<evidence type="ECO:0000256" key="4">
    <source>
        <dbReference type="SAM" id="MobiDB-lite"/>
    </source>
</evidence>
<dbReference type="PANTHER" id="PTHR45653:SF12">
    <property type="entry name" value="SPONGE, ISOFORM E"/>
    <property type="match status" value="1"/>
</dbReference>
<dbReference type="Gene3D" id="1.25.40.410">
    <property type="match status" value="1"/>
</dbReference>
<organism evidence="6 7">
    <name type="scientific">Pararge aegeria aegeria</name>
    <dbReference type="NCBI Taxonomy" id="348720"/>
    <lineage>
        <taxon>Eukaryota</taxon>
        <taxon>Metazoa</taxon>
        <taxon>Ecdysozoa</taxon>
        <taxon>Arthropoda</taxon>
        <taxon>Hexapoda</taxon>
        <taxon>Insecta</taxon>
        <taxon>Pterygota</taxon>
        <taxon>Neoptera</taxon>
        <taxon>Endopterygota</taxon>
        <taxon>Lepidoptera</taxon>
        <taxon>Glossata</taxon>
        <taxon>Ditrysia</taxon>
        <taxon>Papilionoidea</taxon>
        <taxon>Nymphalidae</taxon>
        <taxon>Satyrinae</taxon>
        <taxon>Satyrini</taxon>
        <taxon>Parargina</taxon>
        <taxon>Pararge</taxon>
    </lineage>
</organism>
<evidence type="ECO:0000256" key="2">
    <source>
        <dbReference type="ARBA" id="ARBA00022490"/>
    </source>
</evidence>
<dbReference type="GO" id="GO:0005886">
    <property type="term" value="C:plasma membrane"/>
    <property type="evidence" value="ECO:0007669"/>
    <property type="project" value="TreeGrafter"/>
</dbReference>
<dbReference type="GO" id="GO:0005085">
    <property type="term" value="F:guanyl-nucleotide exchange factor activity"/>
    <property type="evidence" value="ECO:0007669"/>
    <property type="project" value="InterPro"/>
</dbReference>
<dbReference type="Proteomes" id="UP000838756">
    <property type="component" value="Unassembled WGS sequence"/>
</dbReference>
<dbReference type="FunFam" id="2.60.40.150:FF:000045">
    <property type="entry name" value="Dedicator of cytokinesis protein 4"/>
    <property type="match status" value="1"/>
</dbReference>
<dbReference type="Pfam" id="PF16172">
    <property type="entry name" value="DOCK_N"/>
    <property type="match status" value="1"/>
</dbReference>
<dbReference type="InterPro" id="IPR056372">
    <property type="entry name" value="TPR_DOCK"/>
</dbReference>
<dbReference type="Gene3D" id="2.60.40.150">
    <property type="entry name" value="C2 domain"/>
    <property type="match status" value="1"/>
</dbReference>
<dbReference type="InterPro" id="IPR043161">
    <property type="entry name" value="DOCK_C_lobe_A"/>
</dbReference>
<evidence type="ECO:0000256" key="3">
    <source>
        <dbReference type="PROSITE-ProRule" id="PRU00983"/>
    </source>
</evidence>
<sequence>MYPKKLGLELVPRRGAEAVDPEDTSLVDLYRVHAESAERAAAWRGTLRRACGSGSSFNSGTLTNSSNITTPPVQSHYLMCSMRDFGHTAGGDEAELLLWLHDARRAQPLSERFRVRIARDGFSNYVDRLHANSTLFADLSSTDLSRELWLVAWVIRVGRWAGAGGSGTGERRGPVARRPLGAGVLPLADFLRQPEPQTIEKEYTFKVYQCEEKDFHQLHDMLIRKQTNKCNILPGQPNYGIVVALRLLTNTGSISEAVASGATVTAKRGFPDVIMPGDVRNDLYLTLERAEFERGGKSTAKNVLATVSVHDSTGQVINECVWGASGVGSTSYESLVLYHNNSPAWGEQLRLTVPLETFTHAHVRIEFRHCSTRDKNERKLFGFAFARLMEPSGATLRDGAHDLYVYKCDDPSKLLSASYLALPACASDTGRSPTTNGILATFQRSTKENCIISTLLCSTKLTQNEDLLALLQWRARPEKVQETLLRVLRLGDGLSCEELIKFLRDVLDALFALFSTEDGNSTPHSGTVFLVLVSICSLLDETRFQHFRPVLDVYIEEHFSAALVYKGLLSSVQHCAEWAAGAEGQEPIRKCLRSLGAVFRLAVRSRCLFARATGGQYEDSFRRDVRAALHALKALAQHPHREHLAPAQVALMTSWASVAKEVAAALGPVEAGRITAAMLDAPAANAPPALAKARLQAAQDILDGPLGQDPEARNIVLTTACHHLRVHLARRDELSQCADMLGELVTLLWKKEDPDQPVDDDELDPDVDVLCLNTLDVLVEVVLHLIGGNSPVLGSMVAGLLGVMELLKPAHYQRLWSHLAPHPHDRKPLKDFLMRAFLVFRHLIEQDVFPSDWMVLRVQSCKVLLSALQDLAKPLLERFLGDEPPQFDSQIRHHCCVLKLDSLMERVSTEGWREAGAAFVGCVTRLLERLLDYRAVMQGAEHRDKRMAATVNLLNFYKNEIDRKEMYLRYVYKLHDLHIASDNWVEAGCTLLLYAESLSWDSDQVGVDPEHPEAVEWKRKEALYNQVLQYFDPFLTADFSRNATPREAAAAAKLRRLVASQLAVVEAGLTLHGRLAPEEVKPLHRRLVERFTQLRQNLGPGLARARRQLSESIVNTPLPPVPALDKRKPLQKPPTRPDQTKFGNNKFPNLPFRGSDPGPPTKNNGSYRCARELDKRLTELNHKMNIQMDMSLLHTLHRQ</sequence>
<dbReference type="GO" id="GO:0005737">
    <property type="term" value="C:cytoplasm"/>
    <property type="evidence" value="ECO:0007669"/>
    <property type="project" value="UniProtKB-SubCell"/>
</dbReference>
<comment type="similarity">
    <text evidence="3">Belongs to the DOCK family.</text>
</comment>
<keyword evidence="7" id="KW-1185">Reference proteome</keyword>
<reference evidence="6" key="1">
    <citation type="submission" date="2022-03" db="EMBL/GenBank/DDBJ databases">
        <authorList>
            <person name="Lindestad O."/>
        </authorList>
    </citation>
    <scope>NUCLEOTIDE SEQUENCE</scope>
</reference>
<accession>A0A8S4RUQ1</accession>
<dbReference type="GO" id="GO:0007264">
    <property type="term" value="P:small GTPase-mediated signal transduction"/>
    <property type="evidence" value="ECO:0007669"/>
    <property type="project" value="InterPro"/>
</dbReference>
<evidence type="ECO:0000313" key="6">
    <source>
        <dbReference type="EMBL" id="CAH2241513.1"/>
    </source>
</evidence>
<comment type="subcellular location">
    <subcellularLocation>
        <location evidence="1">Cytoplasm</location>
    </subcellularLocation>
</comment>
<dbReference type="Pfam" id="PF14429">
    <property type="entry name" value="DOCK-C2"/>
    <property type="match status" value="1"/>
</dbReference>
<keyword evidence="2" id="KW-0963">Cytoplasm</keyword>
<dbReference type="Pfam" id="PF23554">
    <property type="entry name" value="TPR_DOCK"/>
    <property type="match status" value="1"/>
</dbReference>
<dbReference type="InterPro" id="IPR027007">
    <property type="entry name" value="C2_DOCK-type_domain"/>
</dbReference>
<comment type="caution">
    <text evidence="6">The sequence shown here is derived from an EMBL/GenBank/DDBJ whole genome shotgun (WGS) entry which is preliminary data.</text>
</comment>
<dbReference type="AlphaFoldDB" id="A0A8S4RUQ1"/>
<proteinExistence type="inferred from homology"/>
<evidence type="ECO:0000313" key="7">
    <source>
        <dbReference type="Proteomes" id="UP000838756"/>
    </source>
</evidence>
<feature type="region of interest" description="Disordered" evidence="4">
    <location>
        <begin position="1111"/>
        <end position="1167"/>
    </location>
</feature>
<protein>
    <submittedName>
        <fullName evidence="6">Jg10679 protein</fullName>
    </submittedName>
</protein>